<accession>A0ABD2X9A6</accession>
<sequence length="117" mass="13603">MEPSHKLNCDVRVKEESIDAPLVENNWEMMDEKPDLEHFQLLPFSRENSIHPLQKCGIKLENELEDEVQIIVECEDLKPNVDLLVVGKNENYSPNHLQNIKHSKDYKPQIKVALTSE</sequence>
<dbReference type="AlphaFoldDB" id="A0ABD2X9A6"/>
<dbReference type="EMBL" id="JBJJXI010000041">
    <property type="protein sequence ID" value="KAL3401961.1"/>
    <property type="molecule type" value="Genomic_DNA"/>
</dbReference>
<protein>
    <submittedName>
        <fullName evidence="1">Uncharacterized protein</fullName>
    </submittedName>
</protein>
<proteinExistence type="predicted"/>
<organism evidence="1 2">
    <name type="scientific">Trichogramma kaykai</name>
    <dbReference type="NCBI Taxonomy" id="54128"/>
    <lineage>
        <taxon>Eukaryota</taxon>
        <taxon>Metazoa</taxon>
        <taxon>Ecdysozoa</taxon>
        <taxon>Arthropoda</taxon>
        <taxon>Hexapoda</taxon>
        <taxon>Insecta</taxon>
        <taxon>Pterygota</taxon>
        <taxon>Neoptera</taxon>
        <taxon>Endopterygota</taxon>
        <taxon>Hymenoptera</taxon>
        <taxon>Apocrita</taxon>
        <taxon>Proctotrupomorpha</taxon>
        <taxon>Chalcidoidea</taxon>
        <taxon>Trichogrammatidae</taxon>
        <taxon>Trichogramma</taxon>
    </lineage>
</organism>
<evidence type="ECO:0000313" key="1">
    <source>
        <dbReference type="EMBL" id="KAL3401961.1"/>
    </source>
</evidence>
<keyword evidence="2" id="KW-1185">Reference proteome</keyword>
<evidence type="ECO:0000313" key="2">
    <source>
        <dbReference type="Proteomes" id="UP001627154"/>
    </source>
</evidence>
<reference evidence="1 2" key="1">
    <citation type="journal article" date="2024" name="bioRxiv">
        <title>A reference genome for Trichogramma kaykai: A tiny desert-dwelling parasitoid wasp with competing sex-ratio distorters.</title>
        <authorList>
            <person name="Culotta J."/>
            <person name="Lindsey A.R."/>
        </authorList>
    </citation>
    <scope>NUCLEOTIDE SEQUENCE [LARGE SCALE GENOMIC DNA]</scope>
    <source>
        <strain evidence="1 2">KSX58</strain>
    </source>
</reference>
<comment type="caution">
    <text evidence="1">The sequence shown here is derived from an EMBL/GenBank/DDBJ whole genome shotgun (WGS) entry which is preliminary data.</text>
</comment>
<dbReference type="Proteomes" id="UP001627154">
    <property type="component" value="Unassembled WGS sequence"/>
</dbReference>
<gene>
    <name evidence="1" type="ORF">TKK_004972</name>
</gene>
<name>A0ABD2X9A6_9HYME</name>